<evidence type="ECO:0000313" key="1">
    <source>
        <dbReference type="EMBL" id="BBX07099.1"/>
    </source>
</evidence>
<gene>
    <name evidence="1" type="ORF">MAIC_19020</name>
</gene>
<evidence type="ECO:0008006" key="3">
    <source>
        <dbReference type="Google" id="ProtNLM"/>
    </source>
</evidence>
<protein>
    <recommendedName>
        <fullName evidence="3">DUF3892 domain-containing protein</fullName>
    </recommendedName>
</protein>
<accession>A0AAD1MCA4</accession>
<dbReference type="Proteomes" id="UP000467327">
    <property type="component" value="Chromosome"/>
</dbReference>
<dbReference type="AlphaFoldDB" id="A0AAD1MCA4"/>
<sequence>MRYQIIARRMSPPDSRDYRHLVAVQYQVGNDVDSCRREHMVRRLERGDTAYVASDRHHSEVGVFDLNTERALRRSKYLRSYGDDDFWNESLSYLPTF</sequence>
<reference evidence="1 2" key="1">
    <citation type="journal article" date="2019" name="Emerg. Microbes Infect.">
        <title>Comprehensive subspecies identification of 175 nontuberculous mycobacteria species based on 7547 genomic profiles.</title>
        <authorList>
            <person name="Matsumoto Y."/>
            <person name="Kinjo T."/>
            <person name="Motooka D."/>
            <person name="Nabeya D."/>
            <person name="Jung N."/>
            <person name="Uechi K."/>
            <person name="Horii T."/>
            <person name="Iida T."/>
            <person name="Fujita J."/>
            <person name="Nakamura S."/>
        </authorList>
    </citation>
    <scope>NUCLEOTIDE SEQUENCE [LARGE SCALE GENOMIC DNA]</scope>
    <source>
        <strain evidence="1 2">JCM 6376</strain>
    </source>
</reference>
<name>A0AAD1MCA4_9MYCO</name>
<dbReference type="KEGG" id="maic:MAIC_19020"/>
<dbReference type="EMBL" id="AP022561">
    <property type="protein sequence ID" value="BBX07099.1"/>
    <property type="molecule type" value="Genomic_DNA"/>
</dbReference>
<keyword evidence="2" id="KW-1185">Reference proteome</keyword>
<evidence type="ECO:0000313" key="2">
    <source>
        <dbReference type="Proteomes" id="UP000467327"/>
    </source>
</evidence>
<organism evidence="1 2">
    <name type="scientific">Mycolicibacterium aichiense</name>
    <dbReference type="NCBI Taxonomy" id="1799"/>
    <lineage>
        <taxon>Bacteria</taxon>
        <taxon>Bacillati</taxon>
        <taxon>Actinomycetota</taxon>
        <taxon>Actinomycetes</taxon>
        <taxon>Mycobacteriales</taxon>
        <taxon>Mycobacteriaceae</taxon>
        <taxon>Mycolicibacterium</taxon>
    </lineage>
</organism>
<proteinExistence type="predicted"/>